<reference evidence="2 3" key="1">
    <citation type="submission" date="2018-12" db="EMBL/GenBank/DDBJ databases">
        <authorList>
            <consortium name="Pathogen Informatics"/>
        </authorList>
    </citation>
    <scope>NUCLEOTIDE SEQUENCE [LARGE SCALE GENOMIC DNA]</scope>
    <source>
        <strain evidence="2 3">NCTC9702</strain>
    </source>
</reference>
<dbReference type="Pfam" id="PF03466">
    <property type="entry name" value="LysR_substrate"/>
    <property type="match status" value="1"/>
</dbReference>
<accession>A0A3S4KID0</accession>
<dbReference type="EMBL" id="LR134246">
    <property type="protein sequence ID" value="VED37710.1"/>
    <property type="molecule type" value="Genomic_DNA"/>
</dbReference>
<feature type="domain" description="LysR substrate-binding" evidence="1">
    <location>
        <begin position="13"/>
        <end position="93"/>
    </location>
</feature>
<evidence type="ECO:0000313" key="2">
    <source>
        <dbReference type="EMBL" id="VED37710.1"/>
    </source>
</evidence>
<dbReference type="AlphaFoldDB" id="A0A3S4KID0"/>
<name>A0A3S4KID0_ECOLX</name>
<proteinExistence type="predicted"/>
<dbReference type="Proteomes" id="UP000277930">
    <property type="component" value="Chromosome 1"/>
</dbReference>
<evidence type="ECO:0000313" key="3">
    <source>
        <dbReference type="Proteomes" id="UP000277930"/>
    </source>
</evidence>
<dbReference type="InterPro" id="IPR005119">
    <property type="entry name" value="LysR_subst-bd"/>
</dbReference>
<evidence type="ECO:0000259" key="1">
    <source>
        <dbReference type="Pfam" id="PF03466"/>
    </source>
</evidence>
<organism evidence="2 3">
    <name type="scientific">Escherichia coli</name>
    <dbReference type="NCBI Taxonomy" id="562"/>
    <lineage>
        <taxon>Bacteria</taxon>
        <taxon>Pseudomonadati</taxon>
        <taxon>Pseudomonadota</taxon>
        <taxon>Gammaproteobacteria</taxon>
        <taxon>Enterobacterales</taxon>
        <taxon>Enterobacteriaceae</taxon>
        <taxon>Escherichia</taxon>
    </lineage>
</organism>
<gene>
    <name evidence="2" type="primary">yjiE_2</name>
    <name evidence="2" type="ORF">NCTC9702_05050</name>
</gene>
<protein>
    <submittedName>
        <fullName evidence="2">LysR family transcriptional regulator</fullName>
    </submittedName>
</protein>
<dbReference type="SUPFAM" id="SSF53850">
    <property type="entry name" value="Periplasmic binding protein-like II"/>
    <property type="match status" value="1"/>
</dbReference>
<sequence>MQNSVVAAITRNAKIKIAAAHSLSLGLLPSIISQMPPLFTWAIEAIDVDEAVDKLREGQSDCIFSFHDEDLLEAPFDHIRLFESQLFPVCASDEHGEALFNLAQPHFPFTELQPQLLHGAID</sequence>